<feature type="transmembrane region" description="Helical" evidence="1">
    <location>
        <begin position="100"/>
        <end position="118"/>
    </location>
</feature>
<dbReference type="EMBL" id="CP013023">
    <property type="protein sequence ID" value="ANF98734.1"/>
    <property type="molecule type" value="Genomic_DNA"/>
</dbReference>
<dbReference type="Proteomes" id="UP000078148">
    <property type="component" value="Chromosome"/>
</dbReference>
<evidence type="ECO:0000313" key="2">
    <source>
        <dbReference type="EMBL" id="ANF98734.1"/>
    </source>
</evidence>
<feature type="transmembrane region" description="Helical" evidence="1">
    <location>
        <begin position="9"/>
        <end position="29"/>
    </location>
</feature>
<sequence length="221" mass="25850">MWTKREQVLMWITAYIPLLIVMFSGFIYHNDLLPAGLTKDKLEDMFTRWWIVELVFLVTVLILSLGLYRLVIWWLLRGLEERLAARTIGREVSIRQYEKISVNDYTFFLLTLLLPQIVVDYSSVVNLTVSMFIIIFIITVYVKTDSIATCPLFFVSGRQVYQGVISNRSRDEEEANPDVRLKAVLIVREKDMNLDIKYRAQVLVSNVYMIRPVDKGEQEDV</sequence>
<protein>
    <submittedName>
        <fullName evidence="2">Uncharacterized protein</fullName>
    </submittedName>
</protein>
<keyword evidence="3" id="KW-1185">Reference proteome</keyword>
<name>A0A172ZM52_9BACL</name>
<reference evidence="3" key="1">
    <citation type="submission" date="2015-10" db="EMBL/GenBank/DDBJ databases">
        <title>Genome of Paenibacillus bovis sp. nov.</title>
        <authorList>
            <person name="Wu Z."/>
            <person name="Gao C."/>
            <person name="Liu Z."/>
            <person name="Zheng H."/>
        </authorList>
    </citation>
    <scope>NUCLEOTIDE SEQUENCE [LARGE SCALE GENOMIC DNA]</scope>
    <source>
        <strain evidence="3">BD3526</strain>
    </source>
</reference>
<reference evidence="2 3" key="2">
    <citation type="journal article" date="2016" name="Int. J. Syst. Evol. Microbiol.">
        <title>Paenibacillus bovis sp. nov., isolated from raw yak (Bos grunniens) milk.</title>
        <authorList>
            <person name="Gao C."/>
            <person name="Han J."/>
            <person name="Liu Z."/>
            <person name="Xu X."/>
            <person name="Hang F."/>
            <person name="Wu Z."/>
        </authorList>
    </citation>
    <scope>NUCLEOTIDE SEQUENCE [LARGE SCALE GENOMIC DNA]</scope>
    <source>
        <strain evidence="2 3">BD3526</strain>
    </source>
</reference>
<keyword evidence="1" id="KW-1133">Transmembrane helix</keyword>
<accession>A0A172ZM52</accession>
<evidence type="ECO:0000313" key="3">
    <source>
        <dbReference type="Proteomes" id="UP000078148"/>
    </source>
</evidence>
<feature type="transmembrane region" description="Helical" evidence="1">
    <location>
        <begin position="124"/>
        <end position="142"/>
    </location>
</feature>
<organism evidence="2 3">
    <name type="scientific">Paenibacillus bovis</name>
    <dbReference type="NCBI Taxonomy" id="1616788"/>
    <lineage>
        <taxon>Bacteria</taxon>
        <taxon>Bacillati</taxon>
        <taxon>Bacillota</taxon>
        <taxon>Bacilli</taxon>
        <taxon>Bacillales</taxon>
        <taxon>Paenibacillaceae</taxon>
        <taxon>Paenibacillus</taxon>
    </lineage>
</organism>
<dbReference type="KEGG" id="pbv:AR543_09580"/>
<keyword evidence="1" id="KW-0812">Transmembrane</keyword>
<dbReference type="AlphaFoldDB" id="A0A172ZM52"/>
<evidence type="ECO:0000256" key="1">
    <source>
        <dbReference type="SAM" id="Phobius"/>
    </source>
</evidence>
<gene>
    <name evidence="2" type="ORF">AR543_09580</name>
</gene>
<feature type="transmembrane region" description="Helical" evidence="1">
    <location>
        <begin position="49"/>
        <end position="76"/>
    </location>
</feature>
<proteinExistence type="predicted"/>
<keyword evidence="1" id="KW-0472">Membrane</keyword>